<dbReference type="EMBL" id="GG675931">
    <property type="protein sequence ID" value="EER12805.1"/>
    <property type="molecule type" value="Genomic_DNA"/>
</dbReference>
<proteinExistence type="predicted"/>
<evidence type="ECO:0000313" key="3">
    <source>
        <dbReference type="Proteomes" id="UP000007800"/>
    </source>
</evidence>
<feature type="coiled-coil region" evidence="1">
    <location>
        <begin position="119"/>
        <end position="149"/>
    </location>
</feature>
<protein>
    <submittedName>
        <fullName evidence="2">Uncharacterized protein</fullName>
    </submittedName>
</protein>
<dbReference type="OMA" id="ERECHTS"/>
<evidence type="ECO:0000313" key="2">
    <source>
        <dbReference type="EMBL" id="EER12805.1"/>
    </source>
</evidence>
<dbReference type="Proteomes" id="UP000007800">
    <property type="component" value="Unassembled WGS sequence"/>
</dbReference>
<dbReference type="RefSeq" id="XP_002781010.1">
    <property type="nucleotide sequence ID" value="XM_002780964.1"/>
</dbReference>
<reference evidence="2 3" key="1">
    <citation type="submission" date="2008-07" db="EMBL/GenBank/DDBJ databases">
        <authorList>
            <person name="El-Sayed N."/>
            <person name="Caler E."/>
            <person name="Inman J."/>
            <person name="Amedeo P."/>
            <person name="Hass B."/>
            <person name="Wortman J."/>
        </authorList>
    </citation>
    <scope>NUCLEOTIDE SEQUENCE [LARGE SCALE GENOMIC DNA]</scope>
    <source>
        <strain evidence="3">ATCC 50983 / TXsc</strain>
    </source>
</reference>
<dbReference type="InParanoid" id="C5KRW4"/>
<dbReference type="AlphaFoldDB" id="C5KRW4"/>
<gene>
    <name evidence="2" type="ORF">Pmar_PMAR018060</name>
</gene>
<evidence type="ECO:0000256" key="1">
    <source>
        <dbReference type="SAM" id="Coils"/>
    </source>
</evidence>
<organism evidence="3">
    <name type="scientific">Perkinsus marinus (strain ATCC 50983 / TXsc)</name>
    <dbReference type="NCBI Taxonomy" id="423536"/>
    <lineage>
        <taxon>Eukaryota</taxon>
        <taxon>Sar</taxon>
        <taxon>Alveolata</taxon>
        <taxon>Perkinsozoa</taxon>
        <taxon>Perkinsea</taxon>
        <taxon>Perkinsida</taxon>
        <taxon>Perkinsidae</taxon>
        <taxon>Perkinsus</taxon>
    </lineage>
</organism>
<sequence>MLAQYRMLQQRKLVLSAKLQERARESVFLESPSSAISAADLSPFSRTLPVAKLTRRRASSDFNERMEGVDDMTLLRIPSSPTDLRRRDSSTVDDVREGEPLQRTLERVIQVERECHTSKEALSQKCEEYRAALNECRELEEVKRRYVEQTTQFISDMEVTIQELVDQLIAHDSSLPGGLIESIESVL</sequence>
<keyword evidence="1" id="KW-0175">Coiled coil</keyword>
<dbReference type="GeneID" id="9059002"/>
<name>C5KRW4_PERM5</name>
<accession>C5KRW4</accession>
<keyword evidence="3" id="KW-1185">Reference proteome</keyword>